<evidence type="ECO:0000313" key="3">
    <source>
        <dbReference type="Proteomes" id="UP001597118"/>
    </source>
</evidence>
<protein>
    <submittedName>
        <fullName evidence="2">DUF4198 domain-containing protein</fullName>
    </submittedName>
</protein>
<accession>A0ABW4I7K3</accession>
<feature type="chain" id="PRO_5045733081" evidence="1">
    <location>
        <begin position="25"/>
        <end position="239"/>
    </location>
</feature>
<keyword evidence="1" id="KW-0732">Signal</keyword>
<dbReference type="InterPro" id="IPR019613">
    <property type="entry name" value="DUF4198"/>
</dbReference>
<feature type="signal peptide" evidence="1">
    <location>
        <begin position="1"/>
        <end position="24"/>
    </location>
</feature>
<comment type="caution">
    <text evidence="2">The sequence shown here is derived from an EMBL/GenBank/DDBJ whole genome shotgun (WGS) entry which is preliminary data.</text>
</comment>
<proteinExistence type="predicted"/>
<dbReference type="RefSeq" id="WP_379661094.1">
    <property type="nucleotide sequence ID" value="NZ_JBHUDG010000003.1"/>
</dbReference>
<dbReference type="EMBL" id="JBHUDG010000003">
    <property type="protein sequence ID" value="MFD1628708.1"/>
    <property type="molecule type" value="Genomic_DNA"/>
</dbReference>
<evidence type="ECO:0000256" key="1">
    <source>
        <dbReference type="SAM" id="SignalP"/>
    </source>
</evidence>
<reference evidence="3" key="1">
    <citation type="journal article" date="2019" name="Int. J. Syst. Evol. Microbiol.">
        <title>The Global Catalogue of Microorganisms (GCM) 10K type strain sequencing project: providing services to taxonomists for standard genome sequencing and annotation.</title>
        <authorList>
            <consortium name="The Broad Institute Genomics Platform"/>
            <consortium name="The Broad Institute Genome Sequencing Center for Infectious Disease"/>
            <person name="Wu L."/>
            <person name="Ma J."/>
        </authorList>
    </citation>
    <scope>NUCLEOTIDE SEQUENCE [LARGE SCALE GENOMIC DNA]</scope>
    <source>
        <strain evidence="3">CCUG 53762</strain>
    </source>
</reference>
<dbReference type="Proteomes" id="UP001597118">
    <property type="component" value="Unassembled WGS sequence"/>
</dbReference>
<organism evidence="2 3">
    <name type="scientific">Pseudopedobacter beijingensis</name>
    <dbReference type="NCBI Taxonomy" id="1207056"/>
    <lineage>
        <taxon>Bacteria</taxon>
        <taxon>Pseudomonadati</taxon>
        <taxon>Bacteroidota</taxon>
        <taxon>Sphingobacteriia</taxon>
        <taxon>Sphingobacteriales</taxon>
        <taxon>Sphingobacteriaceae</taxon>
        <taxon>Pseudopedobacter</taxon>
    </lineage>
</organism>
<name>A0ABW4I7K3_9SPHI</name>
<dbReference type="SUPFAM" id="SSF49478">
    <property type="entry name" value="Cna protein B-type domain"/>
    <property type="match status" value="1"/>
</dbReference>
<sequence>MKTCKLLIITILITFSANKLFAHALWIETNTVGKNGLNHEVKIFYGEYATNEKEKTQKWYSDVKEFSLWLSAPGKEKIKLNTTDKEDHFSAHFTPEKDGVYTLTVVHEAKDLGGTTKYEFSSLAAVTVGKNATINLDEVSNPLKISTNETKVYKTTSNVQVKVILNGKPLVNKQVSVFSPEGWSKEFITDTNGMINFNPIWPGRYVIEASNFVKNSGEHNGKEYKAEWQGATYSFEVSK</sequence>
<gene>
    <name evidence="2" type="ORF">ACFSAH_02405</name>
</gene>
<dbReference type="Pfam" id="PF10670">
    <property type="entry name" value="DUF4198"/>
    <property type="match status" value="1"/>
</dbReference>
<evidence type="ECO:0000313" key="2">
    <source>
        <dbReference type="EMBL" id="MFD1628708.1"/>
    </source>
</evidence>
<keyword evidence="3" id="KW-1185">Reference proteome</keyword>